<protein>
    <submittedName>
        <fullName evidence="3">Ligase</fullName>
    </submittedName>
</protein>
<evidence type="ECO:0000259" key="2">
    <source>
        <dbReference type="PROSITE" id="PS51733"/>
    </source>
</evidence>
<dbReference type="Gene3D" id="3.30.390.50">
    <property type="entry name" value="CO dehydrogenase flavoprotein, C-terminal domain"/>
    <property type="match status" value="1"/>
</dbReference>
<dbReference type="InterPro" id="IPR004143">
    <property type="entry name" value="BPL_LPL_catalytic"/>
</dbReference>
<proteinExistence type="predicted"/>
<evidence type="ECO:0000256" key="1">
    <source>
        <dbReference type="SAM" id="MobiDB-lite"/>
    </source>
</evidence>
<dbReference type="RefSeq" id="WP_226847409.1">
    <property type="nucleotide sequence ID" value="NZ_CP062948.1"/>
</dbReference>
<dbReference type="STRING" id="1603886.GCA_001895165_00178"/>
<keyword evidence="3" id="KW-0436">Ligase</keyword>
<feature type="region of interest" description="Disordered" evidence="1">
    <location>
        <begin position="317"/>
        <end position="352"/>
    </location>
</feature>
<keyword evidence="4" id="KW-1185">Reference proteome</keyword>
<organism evidence="3 4">
    <name type="scientific">Bifidobacterium lemurum</name>
    <dbReference type="NCBI Taxonomy" id="1603886"/>
    <lineage>
        <taxon>Bacteria</taxon>
        <taxon>Bacillati</taxon>
        <taxon>Actinomycetota</taxon>
        <taxon>Actinomycetes</taxon>
        <taxon>Bifidobacteriales</taxon>
        <taxon>Bifidobacteriaceae</taxon>
        <taxon>Bifidobacterium</taxon>
    </lineage>
</organism>
<gene>
    <name evidence="3" type="ORF">BLEM_1502</name>
</gene>
<dbReference type="InterPro" id="IPR045864">
    <property type="entry name" value="aa-tRNA-synth_II/BPL/LPL"/>
</dbReference>
<dbReference type="InterPro" id="IPR050664">
    <property type="entry name" value="Octanoyltrans_LipM/LipL"/>
</dbReference>
<dbReference type="SUPFAM" id="SSF55681">
    <property type="entry name" value="Class II aaRS and biotin synthetases"/>
    <property type="match status" value="2"/>
</dbReference>
<dbReference type="EMBL" id="MWWX01000010">
    <property type="protein sequence ID" value="OZG61290.1"/>
    <property type="molecule type" value="Genomic_DNA"/>
</dbReference>
<evidence type="ECO:0000313" key="3">
    <source>
        <dbReference type="EMBL" id="OZG61290.1"/>
    </source>
</evidence>
<feature type="domain" description="BPL/LPL catalytic" evidence="2">
    <location>
        <begin position="205"/>
        <end position="406"/>
    </location>
</feature>
<comment type="caution">
    <text evidence="3">The sequence shown here is derived from an EMBL/GenBank/DDBJ whole genome shotgun (WGS) entry which is preliminary data.</text>
</comment>
<sequence>MRRGECKTPGGKLVAVGVDVDEAGRATACRIDGDFFIEGTNDACDALLRDIERALLFGDPVDGAIARHGEARLVGTDAQAIATAFARAMNRSEHSDGAAGIMGRQEPVADEGIADETNREVMLGESDGEGTDGAYGVGVHGMNGHDANAGDVNADDVNADDVNADDARARWEALARELVVTHDRPRPPAEQMALDEQWAREVAAGTRPATLRFWEWAAPCVVIGRFQSEPDEVNLDVARDLGFSVVRRCTGGGAMFIEPGNTITYSLYAPLWFVEGIDIEESYRLCDRWLVEALRKLGVDARFSGLNDIASQSGKIGGAAQRRFPRPRTGVDASKRAEVPHEGAGATIDDPRSVASVAPVEPAVPAASAAPAASAGDSGAAGEHADINGGMGAVLHHVTLSYDIDAQKMGRVLNTSREKMRDKAVKSAVKRVDPLKRQTGFTRDELVNHLIGEFGVSGLETGLM</sequence>
<reference evidence="3 4" key="1">
    <citation type="journal article" date="2017" name="BMC Genomics">
        <title>Comparative genomic and phylogenomic analyses of the Bifidobacteriaceae family.</title>
        <authorList>
            <person name="Lugli G.A."/>
            <person name="Milani C."/>
            <person name="Turroni F."/>
            <person name="Duranti S."/>
            <person name="Mancabelli L."/>
            <person name="Mangifesta M."/>
            <person name="Ferrario C."/>
            <person name="Modesto M."/>
            <person name="Mattarelli P."/>
            <person name="Jiri K."/>
            <person name="van Sinderen D."/>
            <person name="Ventura M."/>
        </authorList>
    </citation>
    <scope>NUCLEOTIDE SEQUENCE [LARGE SCALE GENOMIC DNA]</scope>
    <source>
        <strain evidence="3 4">DSM 28807</strain>
    </source>
</reference>
<accession>A0A261FQ31</accession>
<dbReference type="PANTHER" id="PTHR43679">
    <property type="entry name" value="OCTANOYLTRANSFERASE LIPM-RELATED"/>
    <property type="match status" value="1"/>
</dbReference>
<evidence type="ECO:0000313" key="4">
    <source>
        <dbReference type="Proteomes" id="UP000216352"/>
    </source>
</evidence>
<dbReference type="Pfam" id="PF21948">
    <property type="entry name" value="LplA-B_cat"/>
    <property type="match status" value="2"/>
</dbReference>
<dbReference type="PROSITE" id="PS51733">
    <property type="entry name" value="BPL_LPL_CATALYTIC"/>
    <property type="match status" value="1"/>
</dbReference>
<dbReference type="PANTHER" id="PTHR43679:SF2">
    <property type="entry name" value="OCTANOYL-[GCVH]:PROTEIN N-OCTANOYLTRANSFERASE"/>
    <property type="match status" value="1"/>
</dbReference>
<dbReference type="AlphaFoldDB" id="A0A261FQ31"/>
<dbReference type="Proteomes" id="UP000216352">
    <property type="component" value="Unassembled WGS sequence"/>
</dbReference>
<dbReference type="Gene3D" id="3.30.930.10">
    <property type="entry name" value="Bira Bifunctional Protein, Domain 2"/>
    <property type="match status" value="2"/>
</dbReference>
<name>A0A261FQ31_9BIFI</name>
<dbReference type="CDD" id="cd16443">
    <property type="entry name" value="LplA"/>
    <property type="match status" value="1"/>
</dbReference>
<dbReference type="GO" id="GO:0016874">
    <property type="term" value="F:ligase activity"/>
    <property type="evidence" value="ECO:0007669"/>
    <property type="project" value="UniProtKB-KW"/>
</dbReference>